<evidence type="ECO:0000256" key="2">
    <source>
        <dbReference type="ARBA" id="ARBA00022630"/>
    </source>
</evidence>
<name>A0A5M3N2A2_CONPW</name>
<evidence type="ECO:0000256" key="4">
    <source>
        <dbReference type="ARBA" id="ARBA00023002"/>
    </source>
</evidence>
<proteinExistence type="inferred from homology"/>
<dbReference type="EMBL" id="JH711574">
    <property type="protein sequence ID" value="EIW85509.1"/>
    <property type="molecule type" value="Genomic_DNA"/>
</dbReference>
<dbReference type="PRINTS" id="PR00370">
    <property type="entry name" value="FMOXYGENASE"/>
</dbReference>
<comment type="similarity">
    <text evidence="1">Belongs to the FAD-binding monooxygenase family.</text>
</comment>
<dbReference type="OrthoDB" id="74360at2759"/>
<evidence type="ECO:0000256" key="1">
    <source>
        <dbReference type="ARBA" id="ARBA00010139"/>
    </source>
</evidence>
<dbReference type="OMA" id="DCSNWYI"/>
<keyword evidence="4" id="KW-0560">Oxidoreductase</keyword>
<comment type="caution">
    <text evidence="5">The sequence shown here is derived from an EMBL/GenBank/DDBJ whole genome shotgun (WGS) entry which is preliminary data.</text>
</comment>
<keyword evidence="2" id="KW-0285">Flavoprotein</keyword>
<dbReference type="GO" id="GO:0050660">
    <property type="term" value="F:flavin adenine dinucleotide binding"/>
    <property type="evidence" value="ECO:0007669"/>
    <property type="project" value="InterPro"/>
</dbReference>
<dbReference type="PANTHER" id="PTHR42877">
    <property type="entry name" value="L-ORNITHINE N(5)-MONOOXYGENASE-RELATED"/>
    <property type="match status" value="1"/>
</dbReference>
<dbReference type="GeneID" id="19199387"/>
<dbReference type="GO" id="GO:0050661">
    <property type="term" value="F:NADP binding"/>
    <property type="evidence" value="ECO:0007669"/>
    <property type="project" value="InterPro"/>
</dbReference>
<dbReference type="InterPro" id="IPR020946">
    <property type="entry name" value="Flavin_mOase-like"/>
</dbReference>
<evidence type="ECO:0000313" key="6">
    <source>
        <dbReference type="Proteomes" id="UP000053558"/>
    </source>
</evidence>
<dbReference type="InterPro" id="IPR051209">
    <property type="entry name" value="FAD-bind_Monooxygenase_sf"/>
</dbReference>
<reference evidence="6" key="1">
    <citation type="journal article" date="2012" name="Science">
        <title>The Paleozoic origin of enzymatic lignin decomposition reconstructed from 31 fungal genomes.</title>
        <authorList>
            <person name="Floudas D."/>
            <person name="Binder M."/>
            <person name="Riley R."/>
            <person name="Barry K."/>
            <person name="Blanchette R.A."/>
            <person name="Henrissat B."/>
            <person name="Martinez A.T."/>
            <person name="Otillar R."/>
            <person name="Spatafora J.W."/>
            <person name="Yadav J.S."/>
            <person name="Aerts A."/>
            <person name="Benoit I."/>
            <person name="Boyd A."/>
            <person name="Carlson A."/>
            <person name="Copeland A."/>
            <person name="Coutinho P.M."/>
            <person name="de Vries R.P."/>
            <person name="Ferreira P."/>
            <person name="Findley K."/>
            <person name="Foster B."/>
            <person name="Gaskell J."/>
            <person name="Glotzer D."/>
            <person name="Gorecki P."/>
            <person name="Heitman J."/>
            <person name="Hesse C."/>
            <person name="Hori C."/>
            <person name="Igarashi K."/>
            <person name="Jurgens J.A."/>
            <person name="Kallen N."/>
            <person name="Kersten P."/>
            <person name="Kohler A."/>
            <person name="Kuees U."/>
            <person name="Kumar T.K.A."/>
            <person name="Kuo A."/>
            <person name="LaButti K."/>
            <person name="Larrondo L.F."/>
            <person name="Lindquist E."/>
            <person name="Ling A."/>
            <person name="Lombard V."/>
            <person name="Lucas S."/>
            <person name="Lundell T."/>
            <person name="Martin R."/>
            <person name="McLaughlin D.J."/>
            <person name="Morgenstern I."/>
            <person name="Morin E."/>
            <person name="Murat C."/>
            <person name="Nagy L.G."/>
            <person name="Nolan M."/>
            <person name="Ohm R.A."/>
            <person name="Patyshakuliyeva A."/>
            <person name="Rokas A."/>
            <person name="Ruiz-Duenas F.J."/>
            <person name="Sabat G."/>
            <person name="Salamov A."/>
            <person name="Samejima M."/>
            <person name="Schmutz J."/>
            <person name="Slot J.C."/>
            <person name="St John F."/>
            <person name="Stenlid J."/>
            <person name="Sun H."/>
            <person name="Sun S."/>
            <person name="Syed K."/>
            <person name="Tsang A."/>
            <person name="Wiebenga A."/>
            <person name="Young D."/>
            <person name="Pisabarro A."/>
            <person name="Eastwood D.C."/>
            <person name="Martin F."/>
            <person name="Cullen D."/>
            <person name="Grigoriev I.V."/>
            <person name="Hibbett D.S."/>
        </authorList>
    </citation>
    <scope>NUCLEOTIDE SEQUENCE [LARGE SCALE GENOMIC DNA]</scope>
    <source>
        <strain evidence="6">RWD-64-598 SS2</strain>
    </source>
</reference>
<dbReference type="SUPFAM" id="SSF51905">
    <property type="entry name" value="FAD/NAD(P)-binding domain"/>
    <property type="match status" value="1"/>
</dbReference>
<keyword evidence="6" id="KW-1185">Reference proteome</keyword>
<dbReference type="Pfam" id="PF00743">
    <property type="entry name" value="FMO-like"/>
    <property type="match status" value="1"/>
</dbReference>
<dbReference type="AlphaFoldDB" id="A0A5M3N2A2"/>
<dbReference type="Gene3D" id="3.50.50.60">
    <property type="entry name" value="FAD/NAD(P)-binding domain"/>
    <property type="match status" value="3"/>
</dbReference>
<dbReference type="PANTHER" id="PTHR42877:SF4">
    <property type="entry name" value="FAD_NAD(P)-BINDING DOMAIN-CONTAINING PROTEIN-RELATED"/>
    <property type="match status" value="1"/>
</dbReference>
<evidence type="ECO:0000256" key="3">
    <source>
        <dbReference type="ARBA" id="ARBA00022827"/>
    </source>
</evidence>
<sequence>MTARTLNEGRPRVAVVGAGVSGINMALVLKDKMKYDNFVIIEKCDAIGGTWRDNVYPGCGSDVPGHFYSLSTELNPDWGSYYVTQPEILSYWKNIWAKHHLTDYTWFNTEVLSVEWSADRHAYRMRYRDTKTDEHKETWVEVVIGAAGPFPSALIPADLKGVENFKGPSWHSLSWRNDVDLGGKRVGVIGNGCSACQLIPQISEDPSVEVVNFCRTPSWFAPREQFKYPRWVKWAFRNVPGVMRVYRTLMMVSREIVYYGFVKDSLFMRKVILSVLTKYLKRTAPKEYHDKLIPSYPPGCKRIIVDPGYLEALYRPNVSLEWTGIEEVLEDGVRLKSGTFVPLDIIIFGTGFEILNRNMPIFGINGKSLMEYFDDKGGPHAYLGTAYPDFPNFFTLVGPNVATGHSSVLFAAETQAHYIARILSHTVLSPGSGGAQSVAPKASATDAHNAWVEKRLENTVWTECLSYYRRVDRDGKGAGRNAAIFPGTMIKFWSMMRKVRWADWNVERSEK</sequence>
<gene>
    <name evidence="5" type="ORF">CONPUDRAFT_118397</name>
</gene>
<dbReference type="GO" id="GO:0004499">
    <property type="term" value="F:N,N-dimethylaniline monooxygenase activity"/>
    <property type="evidence" value="ECO:0007669"/>
    <property type="project" value="InterPro"/>
</dbReference>
<dbReference type="RefSeq" id="XP_007764974.1">
    <property type="nucleotide sequence ID" value="XM_007766784.1"/>
</dbReference>
<dbReference type="InterPro" id="IPR000960">
    <property type="entry name" value="Flavin_mOase"/>
</dbReference>
<accession>A0A5M3N2A2</accession>
<dbReference type="KEGG" id="cput:CONPUDRAFT_118397"/>
<dbReference type="InterPro" id="IPR036188">
    <property type="entry name" value="FAD/NAD-bd_sf"/>
</dbReference>
<organism evidence="5 6">
    <name type="scientific">Coniophora puteana (strain RWD-64-598)</name>
    <name type="common">Brown rot fungus</name>
    <dbReference type="NCBI Taxonomy" id="741705"/>
    <lineage>
        <taxon>Eukaryota</taxon>
        <taxon>Fungi</taxon>
        <taxon>Dikarya</taxon>
        <taxon>Basidiomycota</taxon>
        <taxon>Agaricomycotina</taxon>
        <taxon>Agaricomycetes</taxon>
        <taxon>Agaricomycetidae</taxon>
        <taxon>Boletales</taxon>
        <taxon>Coniophorineae</taxon>
        <taxon>Coniophoraceae</taxon>
        <taxon>Coniophora</taxon>
    </lineage>
</organism>
<dbReference type="Proteomes" id="UP000053558">
    <property type="component" value="Unassembled WGS sequence"/>
</dbReference>
<protein>
    <submittedName>
        <fullName evidence="5">FAD/NAD(P)-binding domain-containing protein</fullName>
    </submittedName>
</protein>
<evidence type="ECO:0000313" key="5">
    <source>
        <dbReference type="EMBL" id="EIW85509.1"/>
    </source>
</evidence>
<keyword evidence="3" id="KW-0274">FAD</keyword>